<dbReference type="EMBL" id="BHXQ01000004">
    <property type="protein sequence ID" value="GCC52327.1"/>
    <property type="molecule type" value="Genomic_DNA"/>
</dbReference>
<dbReference type="Gene3D" id="3.20.20.70">
    <property type="entry name" value="Aldolase class I"/>
    <property type="match status" value="1"/>
</dbReference>
<name>A0A401UBQ9_9BACT</name>
<dbReference type="OrthoDB" id="9780456at2"/>
<organism evidence="5 6">
    <name type="scientific">Chryseotalea sanaruensis</name>
    <dbReference type="NCBI Taxonomy" id="2482724"/>
    <lineage>
        <taxon>Bacteria</taxon>
        <taxon>Pseudomonadati</taxon>
        <taxon>Bacteroidota</taxon>
        <taxon>Cytophagia</taxon>
        <taxon>Cytophagales</taxon>
        <taxon>Chryseotaleaceae</taxon>
        <taxon>Chryseotalea</taxon>
    </lineage>
</organism>
<dbReference type="Pfam" id="PF00793">
    <property type="entry name" value="DAHP_synth_1"/>
    <property type="match status" value="1"/>
</dbReference>
<evidence type="ECO:0000259" key="4">
    <source>
        <dbReference type="PROSITE" id="PS51168"/>
    </source>
</evidence>
<gene>
    <name evidence="5" type="ORF">SanaruYs_25630</name>
</gene>
<dbReference type="PANTHER" id="PTHR43018:SF1">
    <property type="entry name" value="PROTEIN AROA(G)"/>
    <property type="match status" value="1"/>
</dbReference>
<feature type="coiled-coil region" evidence="3">
    <location>
        <begin position="263"/>
        <end position="290"/>
    </location>
</feature>
<dbReference type="InterPro" id="IPR002701">
    <property type="entry name" value="CM_II_prokaryot"/>
</dbReference>
<accession>A0A401UBQ9</accession>
<evidence type="ECO:0000256" key="2">
    <source>
        <dbReference type="ARBA" id="ARBA00022679"/>
    </source>
</evidence>
<comment type="caution">
    <text evidence="5">The sequence shown here is derived from an EMBL/GenBank/DDBJ whole genome shotgun (WGS) entry which is preliminary data.</text>
</comment>
<dbReference type="InterPro" id="IPR036263">
    <property type="entry name" value="Chorismate_II_sf"/>
</dbReference>
<dbReference type="PANTHER" id="PTHR43018">
    <property type="entry name" value="PHOSPHO-2-DEHYDRO-3-DEOXYHEPTONATE ALDOLASE"/>
    <property type="match status" value="1"/>
</dbReference>
<keyword evidence="3" id="KW-0175">Coiled coil</keyword>
<dbReference type="InterPro" id="IPR036979">
    <property type="entry name" value="CM_dom_sf"/>
</dbReference>
<reference evidence="5 6" key="1">
    <citation type="submission" date="2018-11" db="EMBL/GenBank/DDBJ databases">
        <title>Chryseotalea sanarue gen. nov., sp., nov., a member of the family Cytophagaceae, isolated from a brackish lake in Hamamatsu Japan.</title>
        <authorList>
            <person name="Maejima Y."/>
            <person name="Iino T."/>
            <person name="Muraguchi Y."/>
            <person name="Fukuda K."/>
            <person name="Ohkuma M."/>
            <person name="Moriuchi R."/>
            <person name="Dohra H."/>
            <person name="Kimbara K."/>
            <person name="Shintani M."/>
        </authorList>
    </citation>
    <scope>NUCLEOTIDE SEQUENCE [LARGE SCALE GENOMIC DNA]</scope>
    <source>
        <strain evidence="5 6">Ys</strain>
    </source>
</reference>
<dbReference type="InterPro" id="IPR052899">
    <property type="entry name" value="Class-I_DAHP_synthase"/>
</dbReference>
<protein>
    <recommendedName>
        <fullName evidence="1">chorismate mutase</fullName>
        <ecNumber evidence="1">5.4.99.5</ecNumber>
    </recommendedName>
</protein>
<evidence type="ECO:0000313" key="5">
    <source>
        <dbReference type="EMBL" id="GCC52327.1"/>
    </source>
</evidence>
<dbReference type="RefSeq" id="WP_127122963.1">
    <property type="nucleotide sequence ID" value="NZ_BHXQ01000004.1"/>
</dbReference>
<dbReference type="GO" id="GO:0004106">
    <property type="term" value="F:chorismate mutase activity"/>
    <property type="evidence" value="ECO:0007669"/>
    <property type="project" value="UniProtKB-EC"/>
</dbReference>
<feature type="domain" description="Chorismate mutase" evidence="4">
    <location>
        <begin position="264"/>
        <end position="355"/>
    </location>
</feature>
<dbReference type="Pfam" id="PF01817">
    <property type="entry name" value="CM_2"/>
    <property type="match status" value="1"/>
</dbReference>
<dbReference type="EC" id="5.4.99.5" evidence="1"/>
<dbReference type="SUPFAM" id="SSF48600">
    <property type="entry name" value="Chorismate mutase II"/>
    <property type="match status" value="1"/>
</dbReference>
<dbReference type="InterPro" id="IPR013785">
    <property type="entry name" value="Aldolase_TIM"/>
</dbReference>
<dbReference type="Gene3D" id="1.20.59.10">
    <property type="entry name" value="Chorismate mutase"/>
    <property type="match status" value="1"/>
</dbReference>
<dbReference type="AlphaFoldDB" id="A0A401UBQ9"/>
<evidence type="ECO:0000256" key="3">
    <source>
        <dbReference type="SAM" id="Coils"/>
    </source>
</evidence>
<sequence>MEIKPWLADFSQSKHPFIVAGPCSAESPEQLLTIAKAVQALGITTMRAGVWKPRTRPDSFEGNGSVAFQWIAEVKKATAIRFATEVATADHVEQALKAEIDLLWIGARTTVNPFTVQEIADALRGVKIPVLVKNPINPELALWLGAIERIYKAGVEKVGAIHRGFSSYQKSRYRNQPYWQIPLSLKSQFPDLPLIADPSHIAGTRSLIQEVSQKAMDLGYDGLMIETHPDPDNALSDARQQVTPASLGKLLEELRVSNPSSNNVLFVNKLEGLREKIDNLDQELIDTLATRMKLVEQIGEYKKENNVTVFQLERWQEIIQTRPEWATRQQLAIDFIAELFKVIHDESIRIQSEIVNKETPTKS</sequence>
<evidence type="ECO:0000256" key="1">
    <source>
        <dbReference type="ARBA" id="ARBA00012404"/>
    </source>
</evidence>
<keyword evidence="6" id="KW-1185">Reference proteome</keyword>
<evidence type="ECO:0000313" key="6">
    <source>
        <dbReference type="Proteomes" id="UP000288227"/>
    </source>
</evidence>
<dbReference type="GO" id="GO:0016740">
    <property type="term" value="F:transferase activity"/>
    <property type="evidence" value="ECO:0007669"/>
    <property type="project" value="UniProtKB-KW"/>
</dbReference>
<dbReference type="PROSITE" id="PS51168">
    <property type="entry name" value="CHORISMATE_MUT_2"/>
    <property type="match status" value="1"/>
</dbReference>
<dbReference type="GO" id="GO:0046417">
    <property type="term" value="P:chorismate metabolic process"/>
    <property type="evidence" value="ECO:0007669"/>
    <property type="project" value="InterPro"/>
</dbReference>
<keyword evidence="2" id="KW-0808">Transferase</keyword>
<dbReference type="Proteomes" id="UP000288227">
    <property type="component" value="Unassembled WGS sequence"/>
</dbReference>
<dbReference type="SUPFAM" id="SSF51569">
    <property type="entry name" value="Aldolase"/>
    <property type="match status" value="1"/>
</dbReference>
<dbReference type="SMART" id="SM00830">
    <property type="entry name" value="CM_2"/>
    <property type="match status" value="1"/>
</dbReference>
<dbReference type="InterPro" id="IPR006218">
    <property type="entry name" value="DAHP1/KDSA"/>
</dbReference>
<proteinExistence type="predicted"/>